<keyword evidence="1" id="KW-0812">Transmembrane</keyword>
<sequence>MPATRETAKAFVYNRVPRVTADFWLIKLMAVTMGETAADYLNMQMGLGLTATSLIMSAILAGALVWQFAQKKYVPATYWLSVVLISIVGTLITDNLVDNFNVPLLDTTIAFAIALALTFLLWFQTERTLSIHSIFTNRREGFYWLAILFTFALGTAAGDLVAEKFALGYLATGILFAMIIISLSVGYFFLDLNPILGFWLVYILTRPLGASFGDLMSQPAQYGGLGLGTIITSAIFLAAIVTIVAFMSLRHGGDELVAVGQDGEVLAVGEGKKLIAANDEF</sequence>
<dbReference type="RefSeq" id="WP_130679608.1">
    <property type="nucleotide sequence ID" value="NZ_JAAXBV010000020.1"/>
</dbReference>
<keyword evidence="1" id="KW-1133">Transmembrane helix</keyword>
<feature type="transmembrane region" description="Helical" evidence="1">
    <location>
        <begin position="104"/>
        <end position="122"/>
    </location>
</feature>
<feature type="transmembrane region" description="Helical" evidence="1">
    <location>
        <begin position="167"/>
        <end position="189"/>
    </location>
</feature>
<keyword evidence="1" id="KW-0472">Membrane</keyword>
<protein>
    <recommendedName>
        <fullName evidence="4">Membrane-anchored protein</fullName>
    </recommendedName>
</protein>
<gene>
    <name evidence="2" type="ORF">ELI03_35205</name>
</gene>
<organism evidence="2 3">
    <name type="scientific">Rhizobium leguminosarum</name>
    <dbReference type="NCBI Taxonomy" id="384"/>
    <lineage>
        <taxon>Bacteria</taxon>
        <taxon>Pseudomonadati</taxon>
        <taxon>Pseudomonadota</taxon>
        <taxon>Alphaproteobacteria</taxon>
        <taxon>Hyphomicrobiales</taxon>
        <taxon>Rhizobiaceae</taxon>
        <taxon>Rhizobium/Agrobacterium group</taxon>
        <taxon>Rhizobium</taxon>
    </lineage>
</organism>
<feature type="transmembrane region" description="Helical" evidence="1">
    <location>
        <begin position="45"/>
        <end position="66"/>
    </location>
</feature>
<evidence type="ECO:0008006" key="4">
    <source>
        <dbReference type="Google" id="ProtNLM"/>
    </source>
</evidence>
<dbReference type="InterPro" id="IPR007136">
    <property type="entry name" value="DUF347"/>
</dbReference>
<proteinExistence type="predicted"/>
<name>A0A4Q8XP07_RHILE</name>
<accession>A0A4Q8XP07</accession>
<feature type="transmembrane region" description="Helical" evidence="1">
    <location>
        <begin position="225"/>
        <end position="246"/>
    </location>
</feature>
<evidence type="ECO:0000313" key="2">
    <source>
        <dbReference type="EMBL" id="TAX64108.1"/>
    </source>
</evidence>
<feature type="transmembrane region" description="Helical" evidence="1">
    <location>
        <begin position="73"/>
        <end position="92"/>
    </location>
</feature>
<comment type="caution">
    <text evidence="2">The sequence shown here is derived from an EMBL/GenBank/DDBJ whole genome shotgun (WGS) entry which is preliminary data.</text>
</comment>
<evidence type="ECO:0000256" key="1">
    <source>
        <dbReference type="SAM" id="Phobius"/>
    </source>
</evidence>
<reference evidence="2 3" key="1">
    <citation type="submission" date="2019-02" db="EMBL/GenBank/DDBJ databases">
        <title>The genomic architecture of introgression among sibling species of bacteria.</title>
        <authorList>
            <person name="Cavassim M.I.A."/>
            <person name="Moeskjaer S."/>
            <person name="Moslemi C."/>
            <person name="Fields B."/>
            <person name="Bachmann A."/>
            <person name="Vilhjalmsson B."/>
            <person name="Schierup M.H."/>
            <person name="Young J.P.W."/>
            <person name="Andersen S.U."/>
        </authorList>
    </citation>
    <scope>NUCLEOTIDE SEQUENCE [LARGE SCALE GENOMIC DNA]</scope>
    <source>
        <strain evidence="2 3">SM145A</strain>
    </source>
</reference>
<dbReference type="AlphaFoldDB" id="A0A4Q8XP07"/>
<evidence type="ECO:0000313" key="3">
    <source>
        <dbReference type="Proteomes" id="UP000293652"/>
    </source>
</evidence>
<dbReference type="EMBL" id="SIPC01000010">
    <property type="protein sequence ID" value="TAX64108.1"/>
    <property type="molecule type" value="Genomic_DNA"/>
</dbReference>
<dbReference type="Proteomes" id="UP000293652">
    <property type="component" value="Unassembled WGS sequence"/>
</dbReference>
<feature type="transmembrane region" description="Helical" evidence="1">
    <location>
        <begin position="142"/>
        <end position="161"/>
    </location>
</feature>
<feature type="transmembrane region" description="Helical" evidence="1">
    <location>
        <begin position="196"/>
        <end position="213"/>
    </location>
</feature>
<dbReference type="Pfam" id="PF03988">
    <property type="entry name" value="DUF347"/>
    <property type="match status" value="4"/>
</dbReference>